<name>A0ABU6CZK8_9GAMM</name>
<keyword evidence="5" id="KW-0732">Signal</keyword>
<sequence length="412" mass="45274">MGVKITGKLTASLVLAVAVFWSQLACACGNIAKPWVTGYLPGYEQDASGNVSFMDADDWSMLTHIVHFAAHIGSDGSLDFASEQIDSTKRTKAISLAHQHNIPILFSVNSWQDTYNPILADATKRQTLINALIGVLNEGYDGLDLDLEPVTPYGSEVNANYETFLTELHARMKQEYPDKIKKTPLLDRPLLAVAAGPDGRDAKLLARHIDMIDQLNVMFYNQATIWEGVTWHDSALYDGGKVYPSTGGKVASIDGYVKKYLAAGIPASKLGLGVSLEIRIWQGGKVTGSTDGVTAPMQTWTTTPKDWTSGTPLDSVAQLMQNYYTKPEYYHWDAGARMPYLSINNTGSADDKFISFNDPRSLAEKVDFVKQTGLGGLMIWHLRLDYQPEKPAGQKRPIMKAIRQALHTGTGQ</sequence>
<gene>
    <name evidence="7" type="ORF">VSS37_14880</name>
</gene>
<dbReference type="Gene3D" id="3.20.20.80">
    <property type="entry name" value="Glycosidases"/>
    <property type="match status" value="1"/>
</dbReference>
<dbReference type="InterPro" id="IPR050314">
    <property type="entry name" value="Glycosyl_Hydrlase_18"/>
</dbReference>
<dbReference type="GO" id="GO:0016787">
    <property type="term" value="F:hydrolase activity"/>
    <property type="evidence" value="ECO:0007669"/>
    <property type="project" value="UniProtKB-KW"/>
</dbReference>
<protein>
    <recommendedName>
        <fullName evidence="2">chitinase</fullName>
        <ecNumber evidence="2">3.2.1.14</ecNumber>
    </recommendedName>
</protein>
<comment type="caution">
    <text evidence="7">The sequence shown here is derived from an EMBL/GenBank/DDBJ whole genome shotgun (WGS) entry which is preliminary data.</text>
</comment>
<evidence type="ECO:0000256" key="2">
    <source>
        <dbReference type="ARBA" id="ARBA00012729"/>
    </source>
</evidence>
<evidence type="ECO:0000256" key="3">
    <source>
        <dbReference type="ARBA" id="ARBA00023024"/>
    </source>
</evidence>
<dbReference type="Pfam" id="PF00704">
    <property type="entry name" value="Glyco_hydro_18"/>
    <property type="match status" value="1"/>
</dbReference>
<evidence type="ECO:0000256" key="1">
    <source>
        <dbReference type="ARBA" id="ARBA00000822"/>
    </source>
</evidence>
<evidence type="ECO:0000313" key="8">
    <source>
        <dbReference type="Proteomes" id="UP001308005"/>
    </source>
</evidence>
<organism evidence="7 8">
    <name type="scientific">Candidatus Thiothrix phosphatis</name>
    <dbReference type="NCBI Taxonomy" id="3112415"/>
    <lineage>
        <taxon>Bacteria</taxon>
        <taxon>Pseudomonadati</taxon>
        <taxon>Pseudomonadota</taxon>
        <taxon>Gammaproteobacteria</taxon>
        <taxon>Thiotrichales</taxon>
        <taxon>Thiotrichaceae</taxon>
        <taxon>Thiothrix</taxon>
    </lineage>
</organism>
<evidence type="ECO:0000256" key="5">
    <source>
        <dbReference type="SAM" id="SignalP"/>
    </source>
</evidence>
<keyword evidence="7" id="KW-0378">Hydrolase</keyword>
<dbReference type="InterPro" id="IPR017853">
    <property type="entry name" value="GH"/>
</dbReference>
<dbReference type="InterPro" id="IPR011583">
    <property type="entry name" value="Chitinase_II/V-like_cat"/>
</dbReference>
<comment type="catalytic activity">
    <reaction evidence="1">
        <text>Random endo-hydrolysis of N-acetyl-beta-D-glucosaminide (1-&gt;4)-beta-linkages in chitin and chitodextrins.</text>
        <dbReference type="EC" id="3.2.1.14"/>
    </reaction>
</comment>
<evidence type="ECO:0000313" key="7">
    <source>
        <dbReference type="EMBL" id="MEB4592270.1"/>
    </source>
</evidence>
<dbReference type="PROSITE" id="PS51910">
    <property type="entry name" value="GH18_2"/>
    <property type="match status" value="1"/>
</dbReference>
<reference evidence="8" key="1">
    <citation type="submission" date="2023-07" db="EMBL/GenBank/DDBJ databases">
        <title>The carbon used by Thiothrix.</title>
        <authorList>
            <person name="Chen L."/>
        </authorList>
    </citation>
    <scope>NUCLEOTIDE SEQUENCE [LARGE SCALE GENOMIC DNA]</scope>
</reference>
<keyword evidence="4" id="KW-0119">Carbohydrate metabolism</keyword>
<evidence type="ECO:0000256" key="4">
    <source>
        <dbReference type="ARBA" id="ARBA00023326"/>
    </source>
</evidence>
<proteinExistence type="predicted"/>
<keyword evidence="4" id="KW-0624">Polysaccharide degradation</keyword>
<feature type="chain" id="PRO_5045412177" description="chitinase" evidence="5">
    <location>
        <begin position="28"/>
        <end position="412"/>
    </location>
</feature>
<dbReference type="InterPro" id="IPR029070">
    <property type="entry name" value="Chitinase_insertion_sf"/>
</dbReference>
<dbReference type="InterPro" id="IPR001223">
    <property type="entry name" value="Glyco_hydro18_cat"/>
</dbReference>
<dbReference type="SUPFAM" id="SSF51445">
    <property type="entry name" value="(Trans)glycosidases"/>
    <property type="match status" value="1"/>
</dbReference>
<feature type="signal peptide" evidence="5">
    <location>
        <begin position="1"/>
        <end position="27"/>
    </location>
</feature>
<feature type="domain" description="GH18" evidence="6">
    <location>
        <begin position="34"/>
        <end position="409"/>
    </location>
</feature>
<dbReference type="EMBL" id="JAYMYJ010000129">
    <property type="protein sequence ID" value="MEB4592270.1"/>
    <property type="molecule type" value="Genomic_DNA"/>
</dbReference>
<dbReference type="SMART" id="SM00636">
    <property type="entry name" value="Glyco_18"/>
    <property type="match status" value="1"/>
</dbReference>
<accession>A0ABU6CZK8</accession>
<evidence type="ECO:0000259" key="6">
    <source>
        <dbReference type="PROSITE" id="PS51910"/>
    </source>
</evidence>
<dbReference type="PANTHER" id="PTHR11177:SF317">
    <property type="entry name" value="CHITINASE 12-RELATED"/>
    <property type="match status" value="1"/>
</dbReference>
<dbReference type="EC" id="3.2.1.14" evidence="2"/>
<dbReference type="Gene3D" id="3.10.50.10">
    <property type="match status" value="1"/>
</dbReference>
<dbReference type="Proteomes" id="UP001308005">
    <property type="component" value="Unassembled WGS sequence"/>
</dbReference>
<dbReference type="PROSITE" id="PS51257">
    <property type="entry name" value="PROKAR_LIPOPROTEIN"/>
    <property type="match status" value="1"/>
</dbReference>
<dbReference type="PANTHER" id="PTHR11177">
    <property type="entry name" value="CHITINASE"/>
    <property type="match status" value="1"/>
</dbReference>
<dbReference type="RefSeq" id="WP_324696468.1">
    <property type="nucleotide sequence ID" value="NZ_JAYMYJ010000129.1"/>
</dbReference>
<keyword evidence="8" id="KW-1185">Reference proteome</keyword>
<keyword evidence="3" id="KW-0146">Chitin degradation</keyword>